<reference evidence="12 13" key="1">
    <citation type="journal article" date="2018" name="Sci. Rep.">
        <title>Comparative analysis of the Pocillopora damicornis genome highlights role of immune system in coral evolution.</title>
        <authorList>
            <person name="Cunning R."/>
            <person name="Bay R.A."/>
            <person name="Gillette P."/>
            <person name="Baker A.C."/>
            <person name="Traylor-Knowles N."/>
        </authorList>
    </citation>
    <scope>NUCLEOTIDE SEQUENCE [LARGE SCALE GENOMIC DNA]</scope>
    <source>
        <strain evidence="12">RSMAS</strain>
        <tissue evidence="12">Whole animal</tissue>
    </source>
</reference>
<dbReference type="InterPro" id="IPR000276">
    <property type="entry name" value="GPCR_Rhodpsn"/>
</dbReference>
<organism evidence="12 13">
    <name type="scientific">Pocillopora damicornis</name>
    <name type="common">Cauliflower coral</name>
    <name type="synonym">Millepora damicornis</name>
    <dbReference type="NCBI Taxonomy" id="46731"/>
    <lineage>
        <taxon>Eukaryota</taxon>
        <taxon>Metazoa</taxon>
        <taxon>Cnidaria</taxon>
        <taxon>Anthozoa</taxon>
        <taxon>Hexacorallia</taxon>
        <taxon>Scleractinia</taxon>
        <taxon>Astrocoeniina</taxon>
        <taxon>Pocilloporidae</taxon>
        <taxon>Pocillopora</taxon>
    </lineage>
</organism>
<comment type="subcellular location">
    <subcellularLocation>
        <location evidence="1">Cell membrane</location>
        <topology evidence="1">Multi-pass membrane protein</topology>
    </subcellularLocation>
</comment>
<feature type="transmembrane region" description="Helical" evidence="10">
    <location>
        <begin position="169"/>
        <end position="189"/>
    </location>
</feature>
<accession>A0A3M6T9H0</accession>
<keyword evidence="13" id="KW-1185">Reference proteome</keyword>
<evidence type="ECO:0000259" key="11">
    <source>
        <dbReference type="PROSITE" id="PS50262"/>
    </source>
</evidence>
<dbReference type="Gene3D" id="1.20.1070.10">
    <property type="entry name" value="Rhodopsin 7-helix transmembrane proteins"/>
    <property type="match status" value="1"/>
</dbReference>
<dbReference type="Pfam" id="PF00001">
    <property type="entry name" value="7tm_1"/>
    <property type="match status" value="1"/>
</dbReference>
<sequence length="339" mass="38277">MSLTGSNSCSDVAAPSYLSIIAATADSILAVAAIVGNLLVLLAVILDPNRNLRCRFNYFVANLAAADLMMGCLGLPMSVEFHIRESLTDEVFQLDHPRDHVRMIIILISCTASILSFTALTIDRFIAIKDPLGYRTRMTTKQALVVSFLIWFISSGLPFLYIYKGYMNSRFFIANLAVVATFAVLYLNYFKVLRHFNAQAANRNALYDGQGQDNWAKRRALKWQTKITKTFVIMLLLFICCFSPAMIFIYIVSFCARCSCIFIHWVRDLNGILFRANSSMNPFVFAWRLKRYRAAFVKILRCGKTLQKHGFTLSDLGTSMNNLGFAVSGTYKYHGNEET</sequence>
<keyword evidence="5" id="KW-0297">G-protein coupled receptor</keyword>
<evidence type="ECO:0000256" key="2">
    <source>
        <dbReference type="ARBA" id="ARBA00022475"/>
    </source>
</evidence>
<name>A0A3M6T9H0_POCDA</name>
<evidence type="ECO:0000256" key="3">
    <source>
        <dbReference type="ARBA" id="ARBA00022692"/>
    </source>
</evidence>
<dbReference type="EMBL" id="RCHS01004051">
    <property type="protein sequence ID" value="RMX38076.1"/>
    <property type="molecule type" value="Genomic_DNA"/>
</dbReference>
<dbReference type="GO" id="GO:0004930">
    <property type="term" value="F:G protein-coupled receptor activity"/>
    <property type="evidence" value="ECO:0007669"/>
    <property type="project" value="UniProtKB-KW"/>
</dbReference>
<feature type="transmembrane region" description="Helical" evidence="10">
    <location>
        <begin position="58"/>
        <end position="83"/>
    </location>
</feature>
<dbReference type="AlphaFoldDB" id="A0A3M6T9H0"/>
<dbReference type="Proteomes" id="UP000275408">
    <property type="component" value="Unassembled WGS sequence"/>
</dbReference>
<keyword evidence="6 10" id="KW-0472">Membrane</keyword>
<dbReference type="InterPro" id="IPR017452">
    <property type="entry name" value="GPCR_Rhodpsn_7TM"/>
</dbReference>
<dbReference type="GO" id="GO:0005886">
    <property type="term" value="C:plasma membrane"/>
    <property type="evidence" value="ECO:0007669"/>
    <property type="project" value="UniProtKB-SubCell"/>
</dbReference>
<evidence type="ECO:0000313" key="12">
    <source>
        <dbReference type="EMBL" id="RMX38076.1"/>
    </source>
</evidence>
<dbReference type="SMART" id="SM01381">
    <property type="entry name" value="7TM_GPCR_Srsx"/>
    <property type="match status" value="1"/>
</dbReference>
<evidence type="ECO:0000256" key="8">
    <source>
        <dbReference type="ARBA" id="ARBA00023180"/>
    </source>
</evidence>
<gene>
    <name evidence="12" type="ORF">pdam_00003069</name>
</gene>
<keyword evidence="2" id="KW-1003">Cell membrane</keyword>
<evidence type="ECO:0000256" key="5">
    <source>
        <dbReference type="ARBA" id="ARBA00023040"/>
    </source>
</evidence>
<dbReference type="PANTHER" id="PTHR24246:SF27">
    <property type="entry name" value="ADENOSINE RECEPTOR, ISOFORM A"/>
    <property type="match status" value="1"/>
</dbReference>
<feature type="transmembrane region" description="Helical" evidence="10">
    <location>
        <begin position="20"/>
        <end position="46"/>
    </location>
</feature>
<evidence type="ECO:0000313" key="13">
    <source>
        <dbReference type="Proteomes" id="UP000275408"/>
    </source>
</evidence>
<feature type="domain" description="G-protein coupled receptors family 1 profile" evidence="11">
    <location>
        <begin position="36"/>
        <end position="285"/>
    </location>
</feature>
<protein>
    <recommendedName>
        <fullName evidence="11">G-protein coupled receptors family 1 profile domain-containing protein</fullName>
    </recommendedName>
</protein>
<keyword evidence="3 10" id="KW-0812">Transmembrane</keyword>
<evidence type="ECO:0000256" key="6">
    <source>
        <dbReference type="ARBA" id="ARBA00023136"/>
    </source>
</evidence>
<feature type="transmembrane region" description="Helical" evidence="10">
    <location>
        <begin position="231"/>
        <end position="252"/>
    </location>
</feature>
<dbReference type="PANTHER" id="PTHR24246">
    <property type="entry name" value="OLFACTORY RECEPTOR AND ADENOSINE RECEPTOR"/>
    <property type="match status" value="1"/>
</dbReference>
<keyword evidence="7" id="KW-0675">Receptor</keyword>
<dbReference type="PRINTS" id="PR00237">
    <property type="entry name" value="GPCRRHODOPSN"/>
</dbReference>
<dbReference type="OrthoDB" id="284782at2759"/>
<dbReference type="OMA" id="FHIRESL"/>
<evidence type="ECO:0000256" key="1">
    <source>
        <dbReference type="ARBA" id="ARBA00004651"/>
    </source>
</evidence>
<evidence type="ECO:0000256" key="9">
    <source>
        <dbReference type="ARBA" id="ARBA00023224"/>
    </source>
</evidence>
<evidence type="ECO:0000256" key="10">
    <source>
        <dbReference type="SAM" id="Phobius"/>
    </source>
</evidence>
<keyword evidence="8" id="KW-0325">Glycoprotein</keyword>
<evidence type="ECO:0000256" key="4">
    <source>
        <dbReference type="ARBA" id="ARBA00022989"/>
    </source>
</evidence>
<keyword evidence="4 10" id="KW-1133">Transmembrane helix</keyword>
<dbReference type="PROSITE" id="PS50262">
    <property type="entry name" value="G_PROTEIN_RECEP_F1_2"/>
    <property type="match status" value="1"/>
</dbReference>
<dbReference type="CDD" id="cd00637">
    <property type="entry name" value="7tm_classA_rhodopsin-like"/>
    <property type="match status" value="1"/>
</dbReference>
<evidence type="ECO:0000256" key="7">
    <source>
        <dbReference type="ARBA" id="ARBA00023170"/>
    </source>
</evidence>
<dbReference type="SUPFAM" id="SSF81321">
    <property type="entry name" value="Family A G protein-coupled receptor-like"/>
    <property type="match status" value="1"/>
</dbReference>
<proteinExistence type="predicted"/>
<keyword evidence="9" id="KW-0807">Transducer</keyword>
<feature type="transmembrane region" description="Helical" evidence="10">
    <location>
        <begin position="103"/>
        <end position="122"/>
    </location>
</feature>
<feature type="transmembrane region" description="Helical" evidence="10">
    <location>
        <begin position="143"/>
        <end position="163"/>
    </location>
</feature>
<dbReference type="STRING" id="46731.A0A3M6T9H0"/>
<comment type="caution">
    <text evidence="12">The sequence shown here is derived from an EMBL/GenBank/DDBJ whole genome shotgun (WGS) entry which is preliminary data.</text>
</comment>